<evidence type="ECO:0000256" key="1">
    <source>
        <dbReference type="ARBA" id="ARBA00022801"/>
    </source>
</evidence>
<dbReference type="GO" id="GO:0006508">
    <property type="term" value="P:proteolysis"/>
    <property type="evidence" value="ECO:0007669"/>
    <property type="project" value="InterPro"/>
</dbReference>
<protein>
    <recommendedName>
        <fullName evidence="6">Alpha/beta hydrolase fold-3 domain-containing protein</fullName>
    </recommendedName>
</protein>
<feature type="domain" description="Peptidase S9 prolyl oligopeptidase catalytic" evidence="2">
    <location>
        <begin position="253"/>
        <end position="318"/>
    </location>
</feature>
<dbReference type="PANTHER" id="PTHR48081">
    <property type="entry name" value="AB HYDROLASE SUPERFAMILY PROTEIN C4A8.06C"/>
    <property type="match status" value="1"/>
</dbReference>
<sequence length="339" mass="37284">MLLKFKRLTLHNFISTQSRKALHKGRPHWEQCKMPLKTYVYKNVAGSAPLELDVHYQPGGSSTPKPIAIYYHGGNFVVGNKSMIQLQYVQRLLDLGFGAVVSPDYRLSPTISAFDGAVTDSRDSYAWAQTELPSKFAKDTGVNLDPERIVTWGHSAGGALALLIASMAKPPRAILDLCGLKFIQDKSFRAPAKLPPMELPGVEFRKKIYEDVPPPTSAPPPFGPKGFDVTSYRNAWLFGTMKEGRLFDELVPDGNYDNIDPAVLLTTSCPPTFFVHGSADTSVNVELSERAHKTLKEKGVESELIVVDGAGHAFDQNQKPGDPGYEAVVKGLEFLRAHT</sequence>
<dbReference type="SUPFAM" id="SSF53474">
    <property type="entry name" value="alpha/beta-Hydrolases"/>
    <property type="match status" value="1"/>
</dbReference>
<dbReference type="InterPro" id="IPR050300">
    <property type="entry name" value="GDXG_lipolytic_enzyme"/>
</dbReference>
<comment type="caution">
    <text evidence="4">The sequence shown here is derived from an EMBL/GenBank/DDBJ whole genome shotgun (WGS) entry which is preliminary data.</text>
</comment>
<evidence type="ECO:0000259" key="2">
    <source>
        <dbReference type="Pfam" id="PF00326"/>
    </source>
</evidence>
<evidence type="ECO:0000313" key="4">
    <source>
        <dbReference type="EMBL" id="KAK2600517.1"/>
    </source>
</evidence>
<name>A0AAD9S734_PHOAM</name>
<reference evidence="4" key="1">
    <citation type="submission" date="2023-06" db="EMBL/GenBank/DDBJ databases">
        <authorList>
            <person name="Noh H."/>
        </authorList>
    </citation>
    <scope>NUCLEOTIDE SEQUENCE</scope>
    <source>
        <strain evidence="4">DUCC20226</strain>
    </source>
</reference>
<dbReference type="AlphaFoldDB" id="A0AAD9S734"/>
<evidence type="ECO:0000259" key="3">
    <source>
        <dbReference type="Pfam" id="PF07859"/>
    </source>
</evidence>
<proteinExistence type="predicted"/>
<gene>
    <name evidence="4" type="ORF">N8I77_010044</name>
</gene>
<dbReference type="Pfam" id="PF00326">
    <property type="entry name" value="Peptidase_S9"/>
    <property type="match status" value="1"/>
</dbReference>
<dbReference type="Gene3D" id="3.40.50.1820">
    <property type="entry name" value="alpha/beta hydrolase"/>
    <property type="match status" value="1"/>
</dbReference>
<dbReference type="Pfam" id="PF07859">
    <property type="entry name" value="Abhydrolase_3"/>
    <property type="match status" value="1"/>
</dbReference>
<accession>A0AAD9S734</accession>
<dbReference type="Proteomes" id="UP001265746">
    <property type="component" value="Unassembled WGS sequence"/>
</dbReference>
<feature type="domain" description="Alpha/beta hydrolase fold-3" evidence="3">
    <location>
        <begin position="69"/>
        <end position="170"/>
    </location>
</feature>
<organism evidence="4 5">
    <name type="scientific">Phomopsis amygdali</name>
    <name type="common">Fusicoccum amygdali</name>
    <dbReference type="NCBI Taxonomy" id="1214568"/>
    <lineage>
        <taxon>Eukaryota</taxon>
        <taxon>Fungi</taxon>
        <taxon>Dikarya</taxon>
        <taxon>Ascomycota</taxon>
        <taxon>Pezizomycotina</taxon>
        <taxon>Sordariomycetes</taxon>
        <taxon>Sordariomycetidae</taxon>
        <taxon>Diaporthales</taxon>
        <taxon>Diaporthaceae</taxon>
        <taxon>Diaporthe</taxon>
    </lineage>
</organism>
<evidence type="ECO:0008006" key="6">
    <source>
        <dbReference type="Google" id="ProtNLM"/>
    </source>
</evidence>
<dbReference type="EMBL" id="JAUJFL010000006">
    <property type="protein sequence ID" value="KAK2600517.1"/>
    <property type="molecule type" value="Genomic_DNA"/>
</dbReference>
<dbReference type="InterPro" id="IPR013094">
    <property type="entry name" value="AB_hydrolase_3"/>
</dbReference>
<dbReference type="InterPro" id="IPR029058">
    <property type="entry name" value="AB_hydrolase_fold"/>
</dbReference>
<dbReference type="PANTHER" id="PTHR48081:SF3">
    <property type="entry name" value="ALPHA_BETA HYDROLASE FOLD-3 DOMAIN-CONTAINING PROTEIN"/>
    <property type="match status" value="1"/>
</dbReference>
<dbReference type="InterPro" id="IPR001375">
    <property type="entry name" value="Peptidase_S9_cat"/>
</dbReference>
<keyword evidence="1" id="KW-0378">Hydrolase</keyword>
<dbReference type="GO" id="GO:0008236">
    <property type="term" value="F:serine-type peptidase activity"/>
    <property type="evidence" value="ECO:0007669"/>
    <property type="project" value="InterPro"/>
</dbReference>
<keyword evidence="5" id="KW-1185">Reference proteome</keyword>
<evidence type="ECO:0000313" key="5">
    <source>
        <dbReference type="Proteomes" id="UP001265746"/>
    </source>
</evidence>